<reference evidence="1" key="1">
    <citation type="submission" date="2023-07" db="EMBL/GenBank/DDBJ databases">
        <title>Black Yeasts Isolated from many extreme environments.</title>
        <authorList>
            <person name="Coleine C."/>
            <person name="Stajich J.E."/>
            <person name="Selbmann L."/>
        </authorList>
    </citation>
    <scope>NUCLEOTIDE SEQUENCE</scope>
    <source>
        <strain evidence="1">CCFEE 5714</strain>
    </source>
</reference>
<evidence type="ECO:0000313" key="2">
    <source>
        <dbReference type="Proteomes" id="UP001281147"/>
    </source>
</evidence>
<comment type="caution">
    <text evidence="1">The sequence shown here is derived from an EMBL/GenBank/DDBJ whole genome shotgun (WGS) entry which is preliminary data.</text>
</comment>
<dbReference type="Proteomes" id="UP001281147">
    <property type="component" value="Unassembled WGS sequence"/>
</dbReference>
<keyword evidence="2" id="KW-1185">Reference proteome</keyword>
<proteinExistence type="predicted"/>
<gene>
    <name evidence="1" type="primary">SMC1B_2</name>
    <name evidence="1" type="ORF">LTR37_014757</name>
</gene>
<dbReference type="EMBL" id="JAUTXU010000158">
    <property type="protein sequence ID" value="KAK3702908.1"/>
    <property type="molecule type" value="Genomic_DNA"/>
</dbReference>
<name>A0ACC3MT88_9PEZI</name>
<organism evidence="1 2">
    <name type="scientific">Vermiconidia calcicola</name>
    <dbReference type="NCBI Taxonomy" id="1690605"/>
    <lineage>
        <taxon>Eukaryota</taxon>
        <taxon>Fungi</taxon>
        <taxon>Dikarya</taxon>
        <taxon>Ascomycota</taxon>
        <taxon>Pezizomycotina</taxon>
        <taxon>Dothideomycetes</taxon>
        <taxon>Dothideomycetidae</taxon>
        <taxon>Mycosphaerellales</taxon>
        <taxon>Extremaceae</taxon>
        <taxon>Vermiconidia</taxon>
    </lineage>
</organism>
<accession>A0ACC3MT88</accession>
<sequence>MGKLLALELFNFKSYKGHHVLQFGDSYFTSIIGPNGSGKSNSMDAISFVLGIKSSHLRSTHLKDLVYRGRVLKHSKINADGDATDGVTNGEANGDAEGGASDDEEADTRRSTQRNDPSTAWVMAVYEDDAGEEQRWKRSITSSGSSEYRINNRVVNAKQYNESLEAENILIKARNFLVFQGDVENIANQKPNENTRLIEQISGSLEYKEEYERLKREKEKADQEQEYRLKQRRGINGEIKQFQDQKEELDKFESMREEKDLAVVTHILWKLFHFQRTIEESNAEIQKHQEELKEYKRNVKKYEDRLTEAQRAHAEVGRDVSRFERDIKRKEKAVHEKENALVPIDEKLSISNKNLASHQKRIAEITKERDGQNQSADQLQSNLTKVQKMQKQWENEFKAQQQQAGRELSDTDMQEYQRLRGEVYKRSGNDQIKADTIKRQLGTDEETVNSLKSTLDTTQAQIGTFENEVNGLKERRAEISSTIKSTSREIDAKKKAVNTMASERERTKQKDNELHEKLNEILRKLVDAQSAQRETRKETNQRDTVAQMKRLFSGVKGMLHQLCKPKQKKYETAISTALGRHWDSVVVDSEKTAKDCIQYLKEQRTGQMTFIPLDTIIHKQPNANLRGMQQGVRLAIDTIDYDASLERAMIYACGNAIVTDTLKIAREICYGRKVDAKAVTLDGTVIHKGGNMTGGEGPNDRKRRFEEVEVENMRDLAQRFRNDIDALPKGHKRQAEEEQLQPELTGLETKLKYAQDELKALDRNIDSKGKELQFARGQLADIQPKHEEQSAGVESLREQLEEIRSSIDEVEDEVFGAFCQRLGYASIRDYEKQHGSMQEEANRKRVDFTTQISRLQNALNFETQRLGSTNARLTKNEGDKTRDESMIAQLETEREELASELDEINAEIEQLHEELATVRASYNERGEKVGEARREVQKRQKSVEGTLKAISDAESEAQSASTKRYTTLRQCKVENIELPLERGSRKIDALPLEDAILEQDEDAMEVDGEQPNGQMNDYGIRIDFTTLNDDLKEDESDECEAGLIEKSNNISAELEKMAPNMRSAERLDATHDRLKATEREFNDSRKAARDATKAFEKVKQKRYDLFHRAYSHIGEQIGPVYRELTKTASFPLGGTASMTLEDDDEPYLAGIKYHAMPPLKRFRDMEHLSGGEKTMAALALLFAVHTYAPSPFFVLDEVDAALDNANTAQLASYVREHAGPGMQFVVISLKTGLFQNSETLVGVMRDQGVNSSRALTLDLRRYQAVA</sequence>
<protein>
    <submittedName>
        <fullName evidence="1">Structural maintenance of chromosomes protein 1B</fullName>
    </submittedName>
</protein>
<evidence type="ECO:0000313" key="1">
    <source>
        <dbReference type="EMBL" id="KAK3702908.1"/>
    </source>
</evidence>